<dbReference type="EMBL" id="AP021107">
    <property type="protein sequence ID" value="BBN69140.1"/>
    <property type="molecule type" value="Genomic_DNA"/>
</dbReference>
<protein>
    <submittedName>
        <fullName evidence="1">Uncharacterized protein</fullName>
    </submittedName>
</protein>
<dbReference type="EMBL" id="AP020994">
    <property type="protein sequence ID" value="BBN68945.1"/>
    <property type="molecule type" value="Genomic_DNA"/>
</dbReference>
<proteinExistence type="predicted"/>
<sequence>MFEKVTAAALRGRRHSRTSLNAVSHLRYVQLKILHIFQGGGVYRPRLYCHLNYTDQDQKFLDPHHTITSGLEDP</sequence>
<gene>
    <name evidence="1" type="ORF">Prudu_657S000100</name>
    <name evidence="2" type="ORF">Prudu_770S000300</name>
</gene>
<reference evidence="1" key="1">
    <citation type="journal article" date="2019" name="Science">
        <title>Mutation of a bHLH transcription factor allowed almond domestication.</title>
        <authorList>
            <person name="Sanchez-Perez R."/>
            <person name="Pavan S."/>
            <person name="Mazzeo R."/>
            <person name="Moldovan C."/>
            <person name="Aiese Cigliano R."/>
            <person name="Del Cueto J."/>
            <person name="Ricciardi F."/>
            <person name="Lotti C."/>
            <person name="Ricciardi L."/>
            <person name="Dicenta F."/>
            <person name="Lopez-Marques R.L."/>
            <person name="Lindberg Moller B."/>
        </authorList>
    </citation>
    <scope>NUCLEOTIDE SEQUENCE</scope>
</reference>
<dbReference type="AlphaFoldDB" id="A0A5H2XS16"/>
<evidence type="ECO:0000313" key="1">
    <source>
        <dbReference type="EMBL" id="BBN68945.1"/>
    </source>
</evidence>
<evidence type="ECO:0000313" key="2">
    <source>
        <dbReference type="EMBL" id="BBN69140.1"/>
    </source>
</evidence>
<accession>A0A5H2XS16</accession>
<organism evidence="1">
    <name type="scientific">Prunus dulcis</name>
    <name type="common">Almond</name>
    <name type="synonym">Amygdalus dulcis</name>
    <dbReference type="NCBI Taxonomy" id="3755"/>
    <lineage>
        <taxon>Eukaryota</taxon>
        <taxon>Viridiplantae</taxon>
        <taxon>Streptophyta</taxon>
        <taxon>Embryophyta</taxon>
        <taxon>Tracheophyta</taxon>
        <taxon>Spermatophyta</taxon>
        <taxon>Magnoliopsida</taxon>
        <taxon>eudicotyledons</taxon>
        <taxon>Gunneridae</taxon>
        <taxon>Pentapetalae</taxon>
        <taxon>rosids</taxon>
        <taxon>fabids</taxon>
        <taxon>Rosales</taxon>
        <taxon>Rosaceae</taxon>
        <taxon>Amygdaloideae</taxon>
        <taxon>Amygdaleae</taxon>
        <taxon>Prunus</taxon>
    </lineage>
</organism>
<name>A0A5H2XS16_PRUDU</name>